<dbReference type="Proteomes" id="UP000663854">
    <property type="component" value="Unassembled WGS sequence"/>
</dbReference>
<protein>
    <submittedName>
        <fullName evidence="2">Uncharacterized protein</fullName>
    </submittedName>
</protein>
<dbReference type="AlphaFoldDB" id="A0A816GDY2"/>
<keyword evidence="3" id="KW-1185">Reference proteome</keyword>
<evidence type="ECO:0000313" key="2">
    <source>
        <dbReference type="EMBL" id="CAF1673494.1"/>
    </source>
</evidence>
<accession>A0A816GDY2</accession>
<proteinExistence type="predicted"/>
<evidence type="ECO:0000313" key="1">
    <source>
        <dbReference type="EMBL" id="CAF1551612.1"/>
    </source>
</evidence>
<evidence type="ECO:0000313" key="3">
    <source>
        <dbReference type="Proteomes" id="UP000663870"/>
    </source>
</evidence>
<organism evidence="2 3">
    <name type="scientific">Rotaria sordida</name>
    <dbReference type="NCBI Taxonomy" id="392033"/>
    <lineage>
        <taxon>Eukaryota</taxon>
        <taxon>Metazoa</taxon>
        <taxon>Spiralia</taxon>
        <taxon>Gnathifera</taxon>
        <taxon>Rotifera</taxon>
        <taxon>Eurotatoria</taxon>
        <taxon>Bdelloidea</taxon>
        <taxon>Philodinida</taxon>
        <taxon>Philodinidae</taxon>
        <taxon>Rotaria</taxon>
    </lineage>
</organism>
<sequence>VNRLTVEQYSMKRILLAGNYPQLYSLSLINFEVKMLYEYLTGDSILRELLSKQITHLNIDVKDANRELFRTTANIFISILSSCKKLFHLNFRDLFFERKHWNRFTCLPATSYPSSTLTKLQINVSTFTECLFLLDTHLECLSTLIIHVGAIYYPIQDVDNTKKLPKLQHLSFIAPTYASDYDTNALVFPFIRRMINLEELKLYLLIKIFDSNFIDGIQLYDQLLFHMTKLNKFTFSIQTLVYRCKTEINLSLNEDIQRSFNGRGYKQVGSYMDINSHVFEAKCHIYSLPYEFEYLPDVNNSFPGGMFHTVRCLTIINGHCFEPKFFQVISQDLPFLEMLYIRNGRPQKDKQYSSTTLITFPHLKLLDLKSAHVDYAEQFLFAKITHLPRLINLCITYESLIMITKDFTIDTKCFNSSKLKDLDLDRSFLLPENFHQYFPLL</sequence>
<gene>
    <name evidence="2" type="ORF">JXQ802_LOCUS57985</name>
    <name evidence="1" type="ORF">PYM288_LOCUS41376</name>
</gene>
<feature type="non-terminal residue" evidence="2">
    <location>
        <position position="1"/>
    </location>
</feature>
<name>A0A816GDY2_9BILA</name>
<dbReference type="EMBL" id="CAJNOH010014045">
    <property type="protein sequence ID" value="CAF1551612.1"/>
    <property type="molecule type" value="Genomic_DNA"/>
</dbReference>
<dbReference type="Proteomes" id="UP000663870">
    <property type="component" value="Unassembled WGS sequence"/>
</dbReference>
<dbReference type="SUPFAM" id="SSF52047">
    <property type="entry name" value="RNI-like"/>
    <property type="match status" value="1"/>
</dbReference>
<comment type="caution">
    <text evidence="2">The sequence shown here is derived from an EMBL/GenBank/DDBJ whole genome shotgun (WGS) entry which is preliminary data.</text>
</comment>
<dbReference type="EMBL" id="CAJNOL010015938">
    <property type="protein sequence ID" value="CAF1673494.1"/>
    <property type="molecule type" value="Genomic_DNA"/>
</dbReference>
<reference evidence="2" key="1">
    <citation type="submission" date="2021-02" db="EMBL/GenBank/DDBJ databases">
        <authorList>
            <person name="Nowell W R."/>
        </authorList>
    </citation>
    <scope>NUCLEOTIDE SEQUENCE</scope>
</reference>